<evidence type="ECO:0000313" key="3">
    <source>
        <dbReference type="EMBL" id="CAB9494160.1"/>
    </source>
</evidence>
<evidence type="ECO:0000259" key="1">
    <source>
        <dbReference type="Pfam" id="PF00308"/>
    </source>
</evidence>
<name>A0A6T9XZI9_ALTMA</name>
<accession>A0A6T9XZI9</accession>
<dbReference type="PANTHER" id="PTHR30050">
    <property type="entry name" value="CHROMOSOMAL REPLICATION INITIATOR PROTEIN DNAA"/>
    <property type="match status" value="1"/>
</dbReference>
<dbReference type="Proteomes" id="UP000509458">
    <property type="component" value="Chromosome"/>
</dbReference>
<dbReference type="SUPFAM" id="SSF52540">
    <property type="entry name" value="P-loop containing nucleoside triphosphate hydrolases"/>
    <property type="match status" value="1"/>
</dbReference>
<dbReference type="GO" id="GO:0032297">
    <property type="term" value="P:negative regulation of DNA-templated DNA replication initiation"/>
    <property type="evidence" value="ECO:0007669"/>
    <property type="project" value="InterPro"/>
</dbReference>
<proteinExistence type="predicted"/>
<dbReference type="InterPro" id="IPR055199">
    <property type="entry name" value="Hda_lid"/>
</dbReference>
<dbReference type="InterPro" id="IPR017788">
    <property type="entry name" value="Hda"/>
</dbReference>
<evidence type="ECO:0000259" key="2">
    <source>
        <dbReference type="Pfam" id="PF22688"/>
    </source>
</evidence>
<reference evidence="3 4" key="1">
    <citation type="submission" date="2020-06" db="EMBL/GenBank/DDBJ databases">
        <authorList>
            <person name="Duchaud E."/>
        </authorList>
    </citation>
    <scope>NUCLEOTIDE SEQUENCE [LARGE SCALE GENOMIC DNA]</scope>
    <source>
        <strain evidence="3">Alteromonas fortis</strain>
    </source>
</reference>
<protein>
    <submittedName>
        <fullName evidence="3">Regulatory inactivation of DnaA Hda protein</fullName>
    </submittedName>
</protein>
<sequence length="245" mass="27435">MQLPLPVTLPVDENFDSFVSTGNEEVVSVLEQISEALPLWRDASKLSALASLQLPLLTLLGSSAVGKSHLLFATCHQLAGRSVNHLYLNLNDFKAWSLDIFEGLENLSLIALDNIHAIAGDKRWEEALFDLFNRVMEAKQAMVICTSHLGPSNPAFVLPDLRSRLAWGVIYHVNQLDDSGREEAVRLRAEERGLKLSNQALQFLLNHSERDLKSLMSLLARLDTRSLQEQKRLSVGMVKRELNLN</sequence>
<dbReference type="EMBL" id="LR812090">
    <property type="protein sequence ID" value="CAB9494160.1"/>
    <property type="molecule type" value="Genomic_DNA"/>
</dbReference>
<dbReference type="InterPro" id="IPR027417">
    <property type="entry name" value="P-loop_NTPase"/>
</dbReference>
<dbReference type="PANTHER" id="PTHR30050:SF5">
    <property type="entry name" value="DNAA REGULATORY INACTIVATOR HDA"/>
    <property type="match status" value="1"/>
</dbReference>
<dbReference type="InterPro" id="IPR013317">
    <property type="entry name" value="DnaA_dom"/>
</dbReference>
<feature type="domain" description="Chromosomal replication initiator protein DnaA ATPAse" evidence="1">
    <location>
        <begin position="57"/>
        <end position="170"/>
    </location>
</feature>
<organism evidence="3 4">
    <name type="scientific">Alteromonas macleodii</name>
    <name type="common">Pseudoalteromonas macleodii</name>
    <dbReference type="NCBI Taxonomy" id="28108"/>
    <lineage>
        <taxon>Bacteria</taxon>
        <taxon>Pseudomonadati</taxon>
        <taxon>Pseudomonadota</taxon>
        <taxon>Gammaproteobacteria</taxon>
        <taxon>Alteromonadales</taxon>
        <taxon>Alteromonadaceae</taxon>
        <taxon>Alteromonas/Salinimonas group</taxon>
        <taxon>Alteromonas</taxon>
    </lineage>
</organism>
<dbReference type="Gene3D" id="3.40.50.300">
    <property type="entry name" value="P-loop containing nucleotide triphosphate hydrolases"/>
    <property type="match status" value="1"/>
</dbReference>
<feature type="domain" description="Hda lid" evidence="2">
    <location>
        <begin position="178"/>
        <end position="241"/>
    </location>
</feature>
<gene>
    <name evidence="3" type="ORF">ALFOR1_31115</name>
</gene>
<dbReference type="AlphaFoldDB" id="A0A6T9XZI9"/>
<dbReference type="GO" id="GO:0006270">
    <property type="term" value="P:DNA replication initiation"/>
    <property type="evidence" value="ECO:0007669"/>
    <property type="project" value="TreeGrafter"/>
</dbReference>
<dbReference type="NCBIfam" id="TIGR03420">
    <property type="entry name" value="DnaA_homol_Hda"/>
    <property type="match status" value="1"/>
</dbReference>
<dbReference type="RefSeq" id="WP_179983566.1">
    <property type="nucleotide sequence ID" value="NZ_LR812090.1"/>
</dbReference>
<dbReference type="Gene3D" id="1.10.8.60">
    <property type="match status" value="1"/>
</dbReference>
<evidence type="ECO:0000313" key="4">
    <source>
        <dbReference type="Proteomes" id="UP000509458"/>
    </source>
</evidence>
<dbReference type="Pfam" id="PF00308">
    <property type="entry name" value="Bac_DnaA"/>
    <property type="match status" value="1"/>
</dbReference>
<dbReference type="Pfam" id="PF22688">
    <property type="entry name" value="Hda_lid"/>
    <property type="match status" value="1"/>
</dbReference>